<organism evidence="1 2">
    <name type="scientific">Segatella oulorum F0390</name>
    <dbReference type="NCBI Taxonomy" id="702438"/>
    <lineage>
        <taxon>Bacteria</taxon>
        <taxon>Pseudomonadati</taxon>
        <taxon>Bacteroidota</taxon>
        <taxon>Bacteroidia</taxon>
        <taxon>Bacteroidales</taxon>
        <taxon>Prevotellaceae</taxon>
        <taxon>Segatella</taxon>
    </lineage>
</organism>
<name>G1WB86_9BACT</name>
<evidence type="ECO:0000313" key="1">
    <source>
        <dbReference type="EMBL" id="EGV32319.1"/>
    </source>
</evidence>
<sequence length="96" mass="11031">MNIYSIKGRNRETIQHISGDNIIVKYDYDAVVQLTTVQHPNDKTTTYEYELLGHKLKVSHPNAGEVTCTYSQNSQRPYTVSQVRTSKALKRKKTCK</sequence>
<dbReference type="InterPro" id="IPR006530">
    <property type="entry name" value="YD"/>
</dbReference>
<gene>
    <name evidence="1" type="ORF">HMPREF9431_01087</name>
</gene>
<dbReference type="EMBL" id="ADGI01000036">
    <property type="protein sequence ID" value="EGV32319.1"/>
    <property type="molecule type" value="Genomic_DNA"/>
</dbReference>
<proteinExistence type="predicted"/>
<reference evidence="1 2" key="1">
    <citation type="submission" date="2011-07" db="EMBL/GenBank/DDBJ databases">
        <title>The Genome Sequence of Prevotella oulorum F0390.</title>
        <authorList>
            <consortium name="The Broad Institute Genome Sequencing Platform"/>
            <consortium name="The Broad Institute Genome Sequencing Center for Infectious Disease"/>
            <person name="Earl A."/>
            <person name="Ward D."/>
            <person name="Feldgarden M."/>
            <person name="Gevers D."/>
            <person name="Izard J."/>
            <person name="Ganesan A."/>
            <person name="Baranova O.V."/>
            <person name="Blanton J.M."/>
            <person name="Tanner A.C."/>
            <person name="Dewhirst F.E."/>
            <person name="Young S.K."/>
            <person name="Zeng Q."/>
            <person name="Gargeya S."/>
            <person name="Fitzgerald M."/>
            <person name="Haas B."/>
            <person name="Abouelleil A."/>
            <person name="Alvarado L."/>
            <person name="Arachchi H.M."/>
            <person name="Berlin A."/>
            <person name="Brown A."/>
            <person name="Chapman S.B."/>
            <person name="Chen Z."/>
            <person name="Dunbar C."/>
            <person name="Freedman E."/>
            <person name="Gearin G."/>
            <person name="Gellesch M."/>
            <person name="Goldberg J."/>
            <person name="Griggs A."/>
            <person name="Gujja S."/>
            <person name="Heiman D."/>
            <person name="Howarth C."/>
            <person name="Larson L."/>
            <person name="Lui A."/>
            <person name="MacDonald P.J.P."/>
            <person name="Mehta T."/>
            <person name="Montmayeur A."/>
            <person name="Murphy C."/>
            <person name="Neiman D."/>
            <person name="Pearson M."/>
            <person name="Priest M."/>
            <person name="Roberts A."/>
            <person name="Saif S."/>
            <person name="Shea T."/>
            <person name="Shenoy N."/>
            <person name="Sisk P."/>
            <person name="Stolte C."/>
            <person name="Sykes S."/>
            <person name="Wortman J."/>
            <person name="Nusbaum C."/>
            <person name="Birren B."/>
        </authorList>
    </citation>
    <scope>NUCLEOTIDE SEQUENCE [LARGE SCALE GENOMIC DNA]</scope>
    <source>
        <strain evidence="1 2">F0390</strain>
    </source>
</reference>
<protein>
    <recommendedName>
        <fullName evidence="3">YD repeat-containing protein</fullName>
    </recommendedName>
</protein>
<comment type="caution">
    <text evidence="1">The sequence shown here is derived from an EMBL/GenBank/DDBJ whole genome shotgun (WGS) entry which is preliminary data.</text>
</comment>
<dbReference type="NCBIfam" id="TIGR01643">
    <property type="entry name" value="YD_repeat_2x"/>
    <property type="match status" value="1"/>
</dbReference>
<dbReference type="HOGENOM" id="CLU_2357388_0_0_10"/>
<accession>G1WB86</accession>
<dbReference type="Proteomes" id="UP000005141">
    <property type="component" value="Unassembled WGS sequence"/>
</dbReference>
<dbReference type="AlphaFoldDB" id="G1WB86"/>
<dbReference type="OrthoDB" id="9765204at2"/>
<dbReference type="Gene3D" id="2.180.10.10">
    <property type="entry name" value="RHS repeat-associated core"/>
    <property type="match status" value="1"/>
</dbReference>
<dbReference type="PATRIC" id="fig|702438.4.peg.1127"/>
<evidence type="ECO:0000313" key="2">
    <source>
        <dbReference type="Proteomes" id="UP000005141"/>
    </source>
</evidence>
<keyword evidence="2" id="KW-1185">Reference proteome</keyword>
<evidence type="ECO:0008006" key="3">
    <source>
        <dbReference type="Google" id="ProtNLM"/>
    </source>
</evidence>